<organism evidence="2 3">
    <name type="scientific">Brunnivagina elsteri CCALA 953</name>
    <dbReference type="NCBI Taxonomy" id="987040"/>
    <lineage>
        <taxon>Bacteria</taxon>
        <taxon>Bacillati</taxon>
        <taxon>Cyanobacteriota</taxon>
        <taxon>Cyanophyceae</taxon>
        <taxon>Nostocales</taxon>
        <taxon>Calotrichaceae</taxon>
        <taxon>Brunnivagina</taxon>
    </lineage>
</organism>
<keyword evidence="3" id="KW-1185">Reference proteome</keyword>
<gene>
    <name evidence="2" type="ORF">CK510_28950</name>
</gene>
<sequence>MWRFFEVSRTSVLLGCWDVIWQGRKALLLASVVFSPFTGSQYPALAQSNLVQDNTLGSEASRVIFNSRNTPNEAIEGGAQRGQNLFHSFREFNVSENRGVYFHVLDPSIQNIFARVTGSNRSDIFGTLGTRQLIDGNLSRSNANLFVMNPNGIIFGGNASLDINGSFYGTTANGIQFGNQGNFSTINPQTPGVLTVNPSALFFDAVAKQGEIVNRSIDGLEVLPGRALGLVGGNIFLEGGTGSNAIL</sequence>
<dbReference type="InterPro" id="IPR011050">
    <property type="entry name" value="Pectin_lyase_fold/virulence"/>
</dbReference>
<comment type="caution">
    <text evidence="2">The sequence shown here is derived from an EMBL/GenBank/DDBJ whole genome shotgun (WGS) entry which is preliminary data.</text>
</comment>
<dbReference type="OrthoDB" id="518142at2"/>
<name>A0A2A2TA96_9CYAN</name>
<dbReference type="InterPro" id="IPR012334">
    <property type="entry name" value="Pectin_lyas_fold"/>
</dbReference>
<accession>A0A2A2TA96</accession>
<dbReference type="EMBL" id="NTFS01000604">
    <property type="protein sequence ID" value="PAX46956.1"/>
    <property type="molecule type" value="Genomic_DNA"/>
</dbReference>
<dbReference type="NCBIfam" id="TIGR01901">
    <property type="entry name" value="adhes_NPXG"/>
    <property type="match status" value="1"/>
</dbReference>
<dbReference type="SUPFAM" id="SSF51126">
    <property type="entry name" value="Pectin lyase-like"/>
    <property type="match status" value="1"/>
</dbReference>
<protein>
    <recommendedName>
        <fullName evidence="1">Filamentous haemagglutinin FhaB/tRNA nuclease CdiA-like TPS domain-containing protein</fullName>
    </recommendedName>
</protein>
<dbReference type="Pfam" id="PF05860">
    <property type="entry name" value="TPS"/>
    <property type="match status" value="1"/>
</dbReference>
<dbReference type="AlphaFoldDB" id="A0A2A2TA96"/>
<evidence type="ECO:0000313" key="3">
    <source>
        <dbReference type="Proteomes" id="UP000218238"/>
    </source>
</evidence>
<evidence type="ECO:0000259" key="1">
    <source>
        <dbReference type="SMART" id="SM00912"/>
    </source>
</evidence>
<proteinExistence type="predicted"/>
<evidence type="ECO:0000313" key="2">
    <source>
        <dbReference type="EMBL" id="PAX46956.1"/>
    </source>
</evidence>
<dbReference type="InterPro" id="IPR008638">
    <property type="entry name" value="FhaB/CdiA-like_TPS"/>
</dbReference>
<feature type="domain" description="Filamentous haemagglutinin FhaB/tRNA nuclease CdiA-like TPS" evidence="1">
    <location>
        <begin position="60"/>
        <end position="178"/>
    </location>
</feature>
<reference evidence="2 3" key="1">
    <citation type="submission" date="2017-08" db="EMBL/GenBank/DDBJ databases">
        <title>Draft genome sequence of filamentous cyanobacterium Calothrix elsteri CCALA 953.</title>
        <authorList>
            <person name="Gagunashvili A.N."/>
            <person name="Elster J."/>
            <person name="Andresson O.S."/>
        </authorList>
    </citation>
    <scope>NUCLEOTIDE SEQUENCE [LARGE SCALE GENOMIC DNA]</scope>
    <source>
        <strain evidence="2 3">CCALA 953</strain>
    </source>
</reference>
<dbReference type="Gene3D" id="2.160.20.10">
    <property type="entry name" value="Single-stranded right-handed beta-helix, Pectin lyase-like"/>
    <property type="match status" value="1"/>
</dbReference>
<dbReference type="SMART" id="SM00912">
    <property type="entry name" value="Haemagg_act"/>
    <property type="match status" value="1"/>
</dbReference>
<dbReference type="Proteomes" id="UP000218238">
    <property type="component" value="Unassembled WGS sequence"/>
</dbReference>